<reference evidence="2" key="1">
    <citation type="journal article" date="2016" name="Nature">
        <title>Genome evolution in the allotetraploid frog Xenopus laevis.</title>
        <authorList>
            <person name="Session A.M."/>
            <person name="Uno Y."/>
            <person name="Kwon T."/>
            <person name="Chapman J.A."/>
            <person name="Toyoda A."/>
            <person name="Takahashi S."/>
            <person name="Fukui A."/>
            <person name="Hikosaka A."/>
            <person name="Suzuki A."/>
            <person name="Kondo M."/>
            <person name="van Heeringen S.J."/>
            <person name="Quigley I."/>
            <person name="Heinz S."/>
            <person name="Ogino H."/>
            <person name="Ochi H."/>
            <person name="Hellsten U."/>
            <person name="Lyons J.B."/>
            <person name="Simakov O."/>
            <person name="Putnam N."/>
            <person name="Stites J."/>
            <person name="Kuroki Y."/>
            <person name="Tanaka T."/>
            <person name="Michiue T."/>
            <person name="Watanabe M."/>
            <person name="Bogdanovic O."/>
            <person name="Lister R."/>
            <person name="Georgiou G."/>
            <person name="Paranjpe S.S."/>
            <person name="van Kruijsbergen I."/>
            <person name="Shu S."/>
            <person name="Carlson J."/>
            <person name="Kinoshita T."/>
            <person name="Ohta Y."/>
            <person name="Mawaribuchi S."/>
            <person name="Jenkins J."/>
            <person name="Grimwood J."/>
            <person name="Schmutz J."/>
            <person name="Mitros T."/>
            <person name="Mozaffari S.V."/>
            <person name="Suzuki Y."/>
            <person name="Haramoto Y."/>
            <person name="Yamamoto T.S."/>
            <person name="Takagi C."/>
            <person name="Heald R."/>
            <person name="Miller K."/>
            <person name="Haudenschild C."/>
            <person name="Kitzman J."/>
            <person name="Nakayama T."/>
            <person name="Izutsu Y."/>
            <person name="Robert J."/>
            <person name="Fortriede J."/>
            <person name="Burns K."/>
            <person name="Lotay V."/>
            <person name="Karimi K."/>
            <person name="Yasuoka Y."/>
            <person name="Dichmann D.S."/>
            <person name="Flajnik M.F."/>
            <person name="Houston D.W."/>
            <person name="Shendure J."/>
            <person name="DuPasquier L."/>
            <person name="Vize P.D."/>
            <person name="Zorn A.M."/>
            <person name="Ito M."/>
            <person name="Marcotte E.M."/>
            <person name="Wallingford J.B."/>
            <person name="Ito Y."/>
            <person name="Asashima M."/>
            <person name="Ueno N."/>
            <person name="Matsuda Y."/>
            <person name="Veenstra G.J."/>
            <person name="Fujiyama A."/>
            <person name="Harland R.M."/>
            <person name="Taira M."/>
            <person name="Rokhsar D.S."/>
        </authorList>
    </citation>
    <scope>NUCLEOTIDE SEQUENCE [LARGE SCALE GENOMIC DNA]</scope>
    <source>
        <strain evidence="2">J</strain>
    </source>
</reference>
<proteinExistence type="predicted"/>
<dbReference type="EMBL" id="CM004483">
    <property type="protein sequence ID" value="OCT60579.1"/>
    <property type="molecule type" value="Genomic_DNA"/>
</dbReference>
<protein>
    <submittedName>
        <fullName evidence="1">Uncharacterized protein</fullName>
    </submittedName>
</protein>
<sequence>MKSQTYPLPPQIAHGAQCVVSDSAGVQETFLGKLYPQISLEALVLCRAPIACHCCSLITGPADRQKQQIFFLPNMHSGQLIVIQQHLLAPFAPDWREQGGVCNPLTTTVLGAG</sequence>
<name>A0A974BT93_XENLA</name>
<evidence type="ECO:0000313" key="1">
    <source>
        <dbReference type="EMBL" id="OCT60579.1"/>
    </source>
</evidence>
<accession>A0A974BT93</accession>
<organism evidence="1 2">
    <name type="scientific">Xenopus laevis</name>
    <name type="common">African clawed frog</name>
    <dbReference type="NCBI Taxonomy" id="8355"/>
    <lineage>
        <taxon>Eukaryota</taxon>
        <taxon>Metazoa</taxon>
        <taxon>Chordata</taxon>
        <taxon>Craniata</taxon>
        <taxon>Vertebrata</taxon>
        <taxon>Euteleostomi</taxon>
        <taxon>Amphibia</taxon>
        <taxon>Batrachia</taxon>
        <taxon>Anura</taxon>
        <taxon>Pipoidea</taxon>
        <taxon>Pipidae</taxon>
        <taxon>Xenopodinae</taxon>
        <taxon>Xenopus</taxon>
        <taxon>Xenopus</taxon>
    </lineage>
</organism>
<dbReference type="Proteomes" id="UP000694892">
    <property type="component" value="Chromosome 9_10S"/>
</dbReference>
<evidence type="ECO:0000313" key="2">
    <source>
        <dbReference type="Proteomes" id="UP000694892"/>
    </source>
</evidence>
<gene>
    <name evidence="1" type="ORF">XELAEV_18046604mg</name>
</gene>
<dbReference type="AlphaFoldDB" id="A0A974BT93"/>